<dbReference type="InterPro" id="IPR036291">
    <property type="entry name" value="NAD(P)-bd_dom_sf"/>
</dbReference>
<dbReference type="PROSITE" id="PS00061">
    <property type="entry name" value="ADH_SHORT"/>
    <property type="match status" value="1"/>
</dbReference>
<protein>
    <submittedName>
        <fullName evidence="3">NADP-dependent 3-hydroxy acid dehydrogenase YdfG</fullName>
    </submittedName>
</protein>
<dbReference type="InterPro" id="IPR051122">
    <property type="entry name" value="SDR_DHRS6-like"/>
</dbReference>
<dbReference type="Gene3D" id="3.40.50.720">
    <property type="entry name" value="NAD(P)-binding Rossmann-like Domain"/>
    <property type="match status" value="1"/>
</dbReference>
<keyword evidence="2" id="KW-0560">Oxidoreductase</keyword>
<gene>
    <name evidence="3" type="ORF">J2T22_001697</name>
</gene>
<proteinExistence type="inferred from homology"/>
<comment type="caution">
    <text evidence="3">The sequence shown here is derived from an EMBL/GenBank/DDBJ whole genome shotgun (WGS) entry which is preliminary data.</text>
</comment>
<comment type="similarity">
    <text evidence="1">Belongs to the short-chain dehydrogenases/reductases (SDR) family.</text>
</comment>
<dbReference type="Proteomes" id="UP001226389">
    <property type="component" value="Unassembled WGS sequence"/>
</dbReference>
<keyword evidence="4" id="KW-1185">Reference proteome</keyword>
<evidence type="ECO:0000256" key="1">
    <source>
        <dbReference type="ARBA" id="ARBA00006484"/>
    </source>
</evidence>
<evidence type="ECO:0000313" key="4">
    <source>
        <dbReference type="Proteomes" id="UP001226389"/>
    </source>
</evidence>
<dbReference type="PRINTS" id="PR00081">
    <property type="entry name" value="GDHRDH"/>
</dbReference>
<dbReference type="SUPFAM" id="SSF51735">
    <property type="entry name" value="NAD(P)-binding Rossmann-fold domains"/>
    <property type="match status" value="1"/>
</dbReference>
<reference evidence="3 4" key="1">
    <citation type="submission" date="2023-07" db="EMBL/GenBank/DDBJ databases">
        <title>Sorghum-associated microbial communities from plants grown in Nebraska, USA.</title>
        <authorList>
            <person name="Schachtman D."/>
        </authorList>
    </citation>
    <scope>NUCLEOTIDE SEQUENCE [LARGE SCALE GENOMIC DNA]</scope>
    <source>
        <strain evidence="3 4">DS994</strain>
    </source>
</reference>
<dbReference type="EMBL" id="JAUSSY010000005">
    <property type="protein sequence ID" value="MDQ0118519.1"/>
    <property type="molecule type" value="Genomic_DNA"/>
</dbReference>
<sequence>MTGSGTAAAAPSVTGALTVLVAGGSGASGVAVARALAAAGHRVATAGSDRARIGAAAEKAGDGVTPFTCDLADPDGVRQLRAEVSAAVGPVDAVIHLVGGWRGAKGIADQSDDDWDFLERGAITTLRNVSRVFFDDIAASPAGRFAMVSSTALDKPTAAVASYVAAKAAAEAWTMAMADGFRRAAGDGGHLAAATILVVKALVDDELRRAHPERKFPGATDVADLAAAVVRLFGTPSTELNGVRLRLAG</sequence>
<evidence type="ECO:0000256" key="2">
    <source>
        <dbReference type="ARBA" id="ARBA00023002"/>
    </source>
</evidence>
<evidence type="ECO:0000313" key="3">
    <source>
        <dbReference type="EMBL" id="MDQ0118519.1"/>
    </source>
</evidence>
<dbReference type="PANTHER" id="PTHR43477">
    <property type="entry name" value="DIHYDROANTICAPSIN 7-DEHYDROGENASE"/>
    <property type="match status" value="1"/>
</dbReference>
<name>A0ABT9UFU4_9MICC</name>
<dbReference type="Pfam" id="PF00106">
    <property type="entry name" value="adh_short"/>
    <property type="match status" value="1"/>
</dbReference>
<dbReference type="RefSeq" id="WP_307489566.1">
    <property type="nucleotide sequence ID" value="NZ_JAUSSY010000005.1"/>
</dbReference>
<accession>A0ABT9UFU4</accession>
<dbReference type="PANTHER" id="PTHR43477:SF1">
    <property type="entry name" value="DIHYDROANTICAPSIN 7-DEHYDROGENASE"/>
    <property type="match status" value="1"/>
</dbReference>
<organism evidence="3 4">
    <name type="scientific">Pseudarthrobacter defluvii</name>
    <dbReference type="NCBI Taxonomy" id="410837"/>
    <lineage>
        <taxon>Bacteria</taxon>
        <taxon>Bacillati</taxon>
        <taxon>Actinomycetota</taxon>
        <taxon>Actinomycetes</taxon>
        <taxon>Micrococcales</taxon>
        <taxon>Micrococcaceae</taxon>
        <taxon>Pseudarthrobacter</taxon>
    </lineage>
</organism>
<dbReference type="InterPro" id="IPR020904">
    <property type="entry name" value="Sc_DH/Rdtase_CS"/>
</dbReference>
<dbReference type="InterPro" id="IPR002347">
    <property type="entry name" value="SDR_fam"/>
</dbReference>